<dbReference type="Proteomes" id="UP000610594">
    <property type="component" value="Unassembled WGS sequence"/>
</dbReference>
<evidence type="ECO:0000313" key="1">
    <source>
        <dbReference type="EMBL" id="NHZ67011.1"/>
    </source>
</evidence>
<feature type="non-terminal residue" evidence="1">
    <location>
        <position position="78"/>
    </location>
</feature>
<dbReference type="EMBL" id="WHJF01000226">
    <property type="protein sequence ID" value="NHZ67011.1"/>
    <property type="molecule type" value="Genomic_DNA"/>
</dbReference>
<keyword evidence="2" id="KW-1185">Reference proteome</keyword>
<proteinExistence type="predicted"/>
<sequence>MSSTLFKVGKYYHYRFRLAGGARRQRTTHEVNHKRAHAIMSKAYADAVLLASGMQLVPTLEELIEQWEELRAPIASKS</sequence>
<reference evidence="1 2" key="1">
    <citation type="submission" date="2019-10" db="EMBL/GenBank/DDBJ databases">
        <title>Taxonomy of Antarctic Massilia spp.: description of Massilia rubra sp. nov., Massilia aquatica sp. nov., Massilia mucilaginosa sp. nov., Massilia frigida sp. nov. isolated from streams, lakes and regoliths.</title>
        <authorList>
            <person name="Holochova P."/>
            <person name="Sedlacek I."/>
            <person name="Kralova S."/>
            <person name="Maslanova I."/>
            <person name="Busse H.-J."/>
            <person name="Stankova E."/>
            <person name="Vrbovska V."/>
            <person name="Kovarovic V."/>
            <person name="Bartak M."/>
            <person name="Svec P."/>
            <person name="Pantucek R."/>
        </authorList>
    </citation>
    <scope>NUCLEOTIDE SEQUENCE [LARGE SCALE GENOMIC DNA]</scope>
    <source>
        <strain evidence="1 2">CCM 8694</strain>
    </source>
</reference>
<name>A0ABX0N3N4_9BURK</name>
<organism evidence="1 2">
    <name type="scientific">Massilia genomosp. 1</name>
    <dbReference type="NCBI Taxonomy" id="2609280"/>
    <lineage>
        <taxon>Bacteria</taxon>
        <taxon>Pseudomonadati</taxon>
        <taxon>Pseudomonadota</taxon>
        <taxon>Betaproteobacteria</taxon>
        <taxon>Burkholderiales</taxon>
        <taxon>Oxalobacteraceae</taxon>
        <taxon>Telluria group</taxon>
        <taxon>Massilia</taxon>
    </lineage>
</organism>
<comment type="caution">
    <text evidence="1">The sequence shown here is derived from an EMBL/GenBank/DDBJ whole genome shotgun (WGS) entry which is preliminary data.</text>
</comment>
<protein>
    <submittedName>
        <fullName evidence="1">Site-specific integrase</fullName>
    </submittedName>
</protein>
<evidence type="ECO:0000313" key="2">
    <source>
        <dbReference type="Proteomes" id="UP000610594"/>
    </source>
</evidence>
<gene>
    <name evidence="1" type="ORF">F1735_32905</name>
</gene>
<accession>A0ABX0N3N4</accession>